<gene>
    <name evidence="1" type="ORF">AWB74_07864</name>
</gene>
<keyword evidence="2" id="KW-1185">Reference proteome</keyword>
<accession>A0A158L0F3</accession>
<dbReference type="AlphaFoldDB" id="A0A158L0F3"/>
<organism evidence="1 2">
    <name type="scientific">Caballeronia arvi</name>
    <dbReference type="NCBI Taxonomy" id="1777135"/>
    <lineage>
        <taxon>Bacteria</taxon>
        <taxon>Pseudomonadati</taxon>
        <taxon>Pseudomonadota</taxon>
        <taxon>Betaproteobacteria</taxon>
        <taxon>Burkholderiales</taxon>
        <taxon>Burkholderiaceae</taxon>
        <taxon>Caballeronia</taxon>
    </lineage>
</organism>
<protein>
    <submittedName>
        <fullName evidence="1">Uncharacterized protein</fullName>
    </submittedName>
</protein>
<evidence type="ECO:0000313" key="1">
    <source>
        <dbReference type="EMBL" id="SAL86832.1"/>
    </source>
</evidence>
<dbReference type="RefSeq" id="WP_200822100.1">
    <property type="nucleotide sequence ID" value="NZ_FCOM02000079.1"/>
</dbReference>
<sequence>MKSIFENRPFPLLLCDRSLQTNAFDTFVVGNPGPIDTTLKAGQSLPQRGSYIEYPGFL</sequence>
<dbReference type="Proteomes" id="UP000055019">
    <property type="component" value="Unassembled WGS sequence"/>
</dbReference>
<reference evidence="1" key="1">
    <citation type="submission" date="2016-01" db="EMBL/GenBank/DDBJ databases">
        <authorList>
            <person name="Peeters C."/>
        </authorList>
    </citation>
    <scope>NUCLEOTIDE SEQUENCE [LARGE SCALE GENOMIC DNA]</scope>
    <source>
        <strain evidence="1">LMG 29317</strain>
    </source>
</reference>
<evidence type="ECO:0000313" key="2">
    <source>
        <dbReference type="Proteomes" id="UP000055019"/>
    </source>
</evidence>
<comment type="caution">
    <text evidence="1">The sequence shown here is derived from an EMBL/GenBank/DDBJ whole genome shotgun (WGS) entry which is preliminary data.</text>
</comment>
<name>A0A158L0F3_9BURK</name>
<dbReference type="EMBL" id="FCOM02000079">
    <property type="protein sequence ID" value="SAL86832.1"/>
    <property type="molecule type" value="Genomic_DNA"/>
</dbReference>
<proteinExistence type="predicted"/>